<evidence type="ECO:0000313" key="4">
    <source>
        <dbReference type="EMBL" id="PTM45878.1"/>
    </source>
</evidence>
<name>A0A2T4YQU1_9SPHN</name>
<dbReference type="InterPro" id="IPR003509">
    <property type="entry name" value="UPF0102_YraN-like"/>
</dbReference>
<dbReference type="RefSeq" id="WP_107932196.1">
    <property type="nucleotide sequence ID" value="NZ_PZZN01000002.1"/>
</dbReference>
<evidence type="ECO:0000256" key="1">
    <source>
        <dbReference type="ARBA" id="ARBA00006738"/>
    </source>
</evidence>
<keyword evidence="5" id="KW-1185">Reference proteome</keyword>
<evidence type="ECO:0000256" key="2">
    <source>
        <dbReference type="HAMAP-Rule" id="MF_00048"/>
    </source>
</evidence>
<dbReference type="InterPro" id="IPR011335">
    <property type="entry name" value="Restrct_endonuc-II-like"/>
</dbReference>
<reference evidence="4 5" key="1">
    <citation type="submission" date="2018-04" db="EMBL/GenBank/DDBJ databases">
        <title>Genomic Encyclopedia of Type Strains, Phase III (KMG-III): the genomes of soil and plant-associated and newly described type strains.</title>
        <authorList>
            <person name="Whitman W."/>
        </authorList>
    </citation>
    <scope>NUCLEOTIDE SEQUENCE [LARGE SCALE GENOMIC DNA]</scope>
    <source>
        <strain evidence="4 5">NW12</strain>
    </source>
</reference>
<dbReference type="Proteomes" id="UP000240996">
    <property type="component" value="Unassembled WGS sequence"/>
</dbReference>
<comment type="similarity">
    <text evidence="1 2">Belongs to the UPF0102 family.</text>
</comment>
<dbReference type="AlphaFoldDB" id="A0A2T4YQU1"/>
<comment type="caution">
    <text evidence="4">The sequence shown here is derived from an EMBL/GenBank/DDBJ whole genome shotgun (WGS) entry which is preliminary data.</text>
</comment>
<keyword evidence="4" id="KW-0255">Endonuclease</keyword>
<sequence>MTLPAPRPPRRRTASTADRQVAEAAGRRGERLAGWWLRLKGWSILDRRVRTPAGEVDIVARKGTLVAFVEVKTRATAAELDFAIDERRLARVAAAAEFLMPRYAGPGDDIRVDVILLAPGTRPRHIENAWIG</sequence>
<dbReference type="GO" id="GO:0003676">
    <property type="term" value="F:nucleic acid binding"/>
    <property type="evidence" value="ECO:0007669"/>
    <property type="project" value="InterPro"/>
</dbReference>
<dbReference type="EMBL" id="PZZN01000002">
    <property type="protein sequence ID" value="PTM45878.1"/>
    <property type="molecule type" value="Genomic_DNA"/>
</dbReference>
<feature type="region of interest" description="Disordered" evidence="3">
    <location>
        <begin position="1"/>
        <end position="20"/>
    </location>
</feature>
<proteinExistence type="inferred from homology"/>
<keyword evidence="4" id="KW-0378">Hydrolase</keyword>
<keyword evidence="4" id="KW-0540">Nuclease</keyword>
<dbReference type="HAMAP" id="MF_00048">
    <property type="entry name" value="UPF0102"/>
    <property type="match status" value="1"/>
</dbReference>
<dbReference type="Pfam" id="PF02021">
    <property type="entry name" value="UPF0102"/>
    <property type="match status" value="1"/>
</dbReference>
<dbReference type="PANTHER" id="PTHR34039:SF1">
    <property type="entry name" value="UPF0102 PROTEIN YRAN"/>
    <property type="match status" value="1"/>
</dbReference>
<evidence type="ECO:0000256" key="3">
    <source>
        <dbReference type="SAM" id="MobiDB-lite"/>
    </source>
</evidence>
<gene>
    <name evidence="4" type="ORF">C8J24_2111</name>
</gene>
<accession>A0A2T4YQU1</accession>
<dbReference type="PANTHER" id="PTHR34039">
    <property type="entry name" value="UPF0102 PROTEIN YRAN"/>
    <property type="match status" value="1"/>
</dbReference>
<dbReference type="SUPFAM" id="SSF52980">
    <property type="entry name" value="Restriction endonuclease-like"/>
    <property type="match status" value="1"/>
</dbReference>
<dbReference type="Gene3D" id="3.40.1350.10">
    <property type="match status" value="1"/>
</dbReference>
<organism evidence="4 5">
    <name type="scientific">Sphingomonas aerolata</name>
    <dbReference type="NCBI Taxonomy" id="185951"/>
    <lineage>
        <taxon>Bacteria</taxon>
        <taxon>Pseudomonadati</taxon>
        <taxon>Pseudomonadota</taxon>
        <taxon>Alphaproteobacteria</taxon>
        <taxon>Sphingomonadales</taxon>
        <taxon>Sphingomonadaceae</taxon>
        <taxon>Sphingomonas</taxon>
    </lineage>
</organism>
<evidence type="ECO:0000313" key="5">
    <source>
        <dbReference type="Proteomes" id="UP000240996"/>
    </source>
</evidence>
<dbReference type="InterPro" id="IPR011856">
    <property type="entry name" value="tRNA_endonuc-like_dom_sf"/>
</dbReference>
<protein>
    <recommendedName>
        <fullName evidence="2">UPF0102 protein C8J24_2111</fullName>
    </recommendedName>
</protein>
<dbReference type="GO" id="GO:0004519">
    <property type="term" value="F:endonuclease activity"/>
    <property type="evidence" value="ECO:0007669"/>
    <property type="project" value="UniProtKB-KW"/>
</dbReference>